<gene>
    <name evidence="4" type="ORF">ACFFRH_37065</name>
</gene>
<dbReference type="EMBL" id="JBHMBS010000030">
    <property type="protein sequence ID" value="MFB9681120.1"/>
    <property type="molecule type" value="Genomic_DNA"/>
</dbReference>
<evidence type="ECO:0000259" key="3">
    <source>
        <dbReference type="Pfam" id="PF00582"/>
    </source>
</evidence>
<evidence type="ECO:0000313" key="4">
    <source>
        <dbReference type="EMBL" id="MFB9681120.1"/>
    </source>
</evidence>
<evidence type="ECO:0000256" key="1">
    <source>
        <dbReference type="ARBA" id="ARBA00008791"/>
    </source>
</evidence>
<protein>
    <submittedName>
        <fullName evidence="4">Universal stress protein</fullName>
    </submittedName>
</protein>
<sequence>MRREIIVAFDGSPHSRGAVEWAALECGARRAELTVCHVWDGPHAEREAAITEQRRRHAGRVLFEGVQLAERLLPGREVRSILARGAPGPELVSLSRTARILVVGSRGLGGLTGLLLGSVSAHVAAHAVCPVLVIPPHATPRVSPIAVGHRIPGIRSCPGPDSGLGEPRTTPSE</sequence>
<evidence type="ECO:0000313" key="5">
    <source>
        <dbReference type="Proteomes" id="UP001589610"/>
    </source>
</evidence>
<reference evidence="4 5" key="1">
    <citation type="submission" date="2024-09" db="EMBL/GenBank/DDBJ databases">
        <authorList>
            <person name="Sun Q."/>
            <person name="Mori K."/>
        </authorList>
    </citation>
    <scope>NUCLEOTIDE SEQUENCE [LARGE SCALE GENOMIC DNA]</scope>
    <source>
        <strain evidence="4 5">JCM 3028</strain>
    </source>
</reference>
<dbReference type="Gene3D" id="3.40.50.620">
    <property type="entry name" value="HUPs"/>
    <property type="match status" value="1"/>
</dbReference>
<name>A0ABV5TRS5_9ACTN</name>
<comment type="similarity">
    <text evidence="1">Belongs to the universal stress protein A family.</text>
</comment>
<dbReference type="SUPFAM" id="SSF52402">
    <property type="entry name" value="Adenine nucleotide alpha hydrolases-like"/>
    <property type="match status" value="1"/>
</dbReference>
<dbReference type="InterPro" id="IPR006016">
    <property type="entry name" value="UspA"/>
</dbReference>
<feature type="domain" description="UspA" evidence="3">
    <location>
        <begin position="1"/>
        <end position="135"/>
    </location>
</feature>
<dbReference type="InterPro" id="IPR006015">
    <property type="entry name" value="Universal_stress_UspA"/>
</dbReference>
<dbReference type="PANTHER" id="PTHR46268:SF6">
    <property type="entry name" value="UNIVERSAL STRESS PROTEIN UP12"/>
    <property type="match status" value="1"/>
</dbReference>
<feature type="region of interest" description="Disordered" evidence="2">
    <location>
        <begin position="153"/>
        <end position="173"/>
    </location>
</feature>
<dbReference type="Pfam" id="PF00582">
    <property type="entry name" value="Usp"/>
    <property type="match status" value="1"/>
</dbReference>
<comment type="caution">
    <text evidence="4">The sequence shown here is derived from an EMBL/GenBank/DDBJ whole genome shotgun (WGS) entry which is preliminary data.</text>
</comment>
<evidence type="ECO:0000256" key="2">
    <source>
        <dbReference type="SAM" id="MobiDB-lite"/>
    </source>
</evidence>
<accession>A0ABV5TRS5</accession>
<dbReference type="PANTHER" id="PTHR46268">
    <property type="entry name" value="STRESS RESPONSE PROTEIN NHAX"/>
    <property type="match status" value="1"/>
</dbReference>
<proteinExistence type="inferred from homology"/>
<organism evidence="4 5">
    <name type="scientific">Streptosporangium vulgare</name>
    <dbReference type="NCBI Taxonomy" id="46190"/>
    <lineage>
        <taxon>Bacteria</taxon>
        <taxon>Bacillati</taxon>
        <taxon>Actinomycetota</taxon>
        <taxon>Actinomycetes</taxon>
        <taxon>Streptosporangiales</taxon>
        <taxon>Streptosporangiaceae</taxon>
        <taxon>Streptosporangium</taxon>
    </lineage>
</organism>
<dbReference type="RefSeq" id="WP_386162236.1">
    <property type="nucleotide sequence ID" value="NZ_JBHMBS010000030.1"/>
</dbReference>
<dbReference type="InterPro" id="IPR014729">
    <property type="entry name" value="Rossmann-like_a/b/a_fold"/>
</dbReference>
<dbReference type="PRINTS" id="PR01438">
    <property type="entry name" value="UNVRSLSTRESS"/>
</dbReference>
<dbReference type="Proteomes" id="UP001589610">
    <property type="component" value="Unassembled WGS sequence"/>
</dbReference>
<keyword evidence="5" id="KW-1185">Reference proteome</keyword>